<protein>
    <submittedName>
        <fullName evidence="11">mRNA decapping</fullName>
    </submittedName>
</protein>
<dbReference type="PROSITE" id="PS00893">
    <property type="entry name" value="NUDIX_BOX"/>
    <property type="match status" value="1"/>
</dbReference>
<dbReference type="PANTHER" id="PTHR23114">
    <property type="entry name" value="M7GPPPN-MRNA HYDROLASE"/>
    <property type="match status" value="1"/>
</dbReference>
<dbReference type="InterPro" id="IPR015797">
    <property type="entry name" value="NUDIX_hydrolase-like_dom_sf"/>
</dbReference>
<evidence type="ECO:0000256" key="6">
    <source>
        <dbReference type="ARBA" id="ARBA00022801"/>
    </source>
</evidence>
<evidence type="ECO:0000256" key="9">
    <source>
        <dbReference type="SAM" id="MobiDB-lite"/>
    </source>
</evidence>
<feature type="compositionally biased region" description="Low complexity" evidence="9">
    <location>
        <begin position="296"/>
        <end position="327"/>
    </location>
</feature>
<comment type="similarity">
    <text evidence="3">Belongs to the Nudix hydrolase family. DCP2 subfamily.</text>
</comment>
<keyword evidence="6" id="KW-0378">Hydrolase</keyword>
<dbReference type="GO" id="GO:0000290">
    <property type="term" value="P:deadenylation-dependent decapping of nuclear-transcribed mRNA"/>
    <property type="evidence" value="ECO:0007669"/>
    <property type="project" value="InterPro"/>
</dbReference>
<evidence type="ECO:0000256" key="5">
    <source>
        <dbReference type="ARBA" id="ARBA00022723"/>
    </source>
</evidence>
<comment type="cofactor">
    <cofactor evidence="1">
        <name>Mn(2+)</name>
        <dbReference type="ChEBI" id="CHEBI:29035"/>
    </cofactor>
</comment>
<dbReference type="SUPFAM" id="SSF140586">
    <property type="entry name" value="Dcp2 domain-like"/>
    <property type="match status" value="1"/>
</dbReference>
<keyword evidence="8" id="KW-0464">Manganese</keyword>
<feature type="region of interest" description="Disordered" evidence="9">
    <location>
        <begin position="496"/>
        <end position="515"/>
    </location>
</feature>
<name>A0A9N8DEP3_9STRA</name>
<dbReference type="Pfam" id="PF00293">
    <property type="entry name" value="NUDIX"/>
    <property type="match status" value="1"/>
</dbReference>
<sequence length="598" mass="67886">MTSNTATTSATLPNWHSPVSEIDDPAVLQAFQDALEDVHTRFLLNLPSEELATADRILFQIEQAWWFYEDWICDQQQAAQQESLLPRFKHLKPFAVEMFQFSPLLQIAQFPAMWDKFSKYKRKISTYGCILLNVDCTKIVLCQDYNSKSWTFPAGKINQGEEGIDAATRETYEETGFDVNCRLGLTQQQQQHATTTTWKHPLQEKDAVAFTEDGGKHRTYYICHGVPEEFPFGPVVRKEIAAVEWHPLEKVPKRNYAVLPILPKVRRWIKRNVHNNKTPKKGRDKSNQRAKSNPKQIIQQQQQQRQATPTNNNKQNNNNTPLKSNKTPGRKGQDSNTTNRKTPNRGDRKKQGSRGKVRQDDPLLVTGLAAVGAENRWSEEEMFQANERILGRKIEYDGNPHVFSEEGFQGMDPHHFHIVGGNFLNSNTATLAPPPPTSRLQHLFHSGGNAAAAGGSDPEVLTPFFSNDGATPWGEVVPEVKESVASPERHLMLTDRSSTKLATTKPPPKKKNPKAIMATADNDSDLVFMTDEEITAKSQKEKLAGNNRQQQRLEQQYQQDVLDVQRWVKSLPQGPPTERFGEFKFNVDALMDAFYAHY</sequence>
<evidence type="ECO:0000259" key="10">
    <source>
        <dbReference type="PROSITE" id="PS51462"/>
    </source>
</evidence>
<dbReference type="InterPro" id="IPR007722">
    <property type="entry name" value="DCP2_BoxA"/>
</dbReference>
<dbReference type="OrthoDB" id="18996at2759"/>
<dbReference type="EMBL" id="CAICTM010000086">
    <property type="protein sequence ID" value="CAB9500601.1"/>
    <property type="molecule type" value="Genomic_DNA"/>
</dbReference>
<dbReference type="Gene3D" id="3.90.79.10">
    <property type="entry name" value="Nucleoside Triphosphate Pyrophosphohydrolase"/>
    <property type="match status" value="1"/>
</dbReference>
<dbReference type="InterPro" id="IPR000086">
    <property type="entry name" value="NUDIX_hydrolase_dom"/>
</dbReference>
<evidence type="ECO:0000313" key="12">
    <source>
        <dbReference type="Proteomes" id="UP001153069"/>
    </source>
</evidence>
<keyword evidence="12" id="KW-1185">Reference proteome</keyword>
<dbReference type="Proteomes" id="UP001153069">
    <property type="component" value="Unassembled WGS sequence"/>
</dbReference>
<dbReference type="SMART" id="SM01125">
    <property type="entry name" value="DCP2"/>
    <property type="match status" value="1"/>
</dbReference>
<comment type="caution">
    <text evidence="11">The sequence shown here is derived from an EMBL/GenBank/DDBJ whole genome shotgun (WGS) entry which is preliminary data.</text>
</comment>
<feature type="compositionally biased region" description="Basic residues" evidence="9">
    <location>
        <begin position="270"/>
        <end position="283"/>
    </location>
</feature>
<evidence type="ECO:0000313" key="11">
    <source>
        <dbReference type="EMBL" id="CAB9500601.1"/>
    </source>
</evidence>
<evidence type="ECO:0000256" key="2">
    <source>
        <dbReference type="ARBA" id="ARBA00004496"/>
    </source>
</evidence>
<dbReference type="GO" id="GO:0003723">
    <property type="term" value="F:RNA binding"/>
    <property type="evidence" value="ECO:0007669"/>
    <property type="project" value="UniProtKB-KW"/>
</dbReference>
<dbReference type="PANTHER" id="PTHR23114:SF17">
    <property type="entry name" value="M7GPPPN-MRNA HYDROLASE"/>
    <property type="match status" value="1"/>
</dbReference>
<dbReference type="SUPFAM" id="SSF55811">
    <property type="entry name" value="Nudix"/>
    <property type="match status" value="1"/>
</dbReference>
<keyword evidence="4" id="KW-0963">Cytoplasm</keyword>
<dbReference type="Gene3D" id="1.10.10.1050">
    <property type="entry name" value="Dcp2, box A domain"/>
    <property type="match status" value="1"/>
</dbReference>
<dbReference type="GO" id="GO:0005737">
    <property type="term" value="C:cytoplasm"/>
    <property type="evidence" value="ECO:0007669"/>
    <property type="project" value="UniProtKB-SubCell"/>
</dbReference>
<dbReference type="CDD" id="cd03672">
    <property type="entry name" value="NUDIX_Dcp2p_Nudt20"/>
    <property type="match status" value="1"/>
</dbReference>
<feature type="region of interest" description="Disordered" evidence="9">
    <location>
        <begin position="270"/>
        <end position="363"/>
    </location>
</feature>
<dbReference type="InterPro" id="IPR020084">
    <property type="entry name" value="NUDIX_hydrolase_CS"/>
</dbReference>
<reference evidence="11" key="1">
    <citation type="submission" date="2020-06" db="EMBL/GenBank/DDBJ databases">
        <authorList>
            <consortium name="Plant Systems Biology data submission"/>
        </authorList>
    </citation>
    <scope>NUCLEOTIDE SEQUENCE</scope>
    <source>
        <strain evidence="11">D6</strain>
    </source>
</reference>
<keyword evidence="7" id="KW-0694">RNA-binding</keyword>
<gene>
    <name evidence="11" type="ORF">SEMRO_87_G046200.1</name>
</gene>
<dbReference type="GO" id="GO:0140933">
    <property type="term" value="F:5'-(N(7)-methylguanosine 5'-triphospho)-[mRNA] hydrolase activity"/>
    <property type="evidence" value="ECO:0007669"/>
    <property type="project" value="InterPro"/>
</dbReference>
<dbReference type="InterPro" id="IPR044099">
    <property type="entry name" value="Dcp2_NUDIX"/>
</dbReference>
<evidence type="ECO:0000256" key="8">
    <source>
        <dbReference type="ARBA" id="ARBA00023211"/>
    </source>
</evidence>
<proteinExistence type="inferred from homology"/>
<accession>A0A9N8DEP3</accession>
<dbReference type="GO" id="GO:0030145">
    <property type="term" value="F:manganese ion binding"/>
    <property type="evidence" value="ECO:0007669"/>
    <property type="project" value="InterPro"/>
</dbReference>
<comment type="subcellular location">
    <subcellularLocation>
        <location evidence="2">Cytoplasm</location>
    </subcellularLocation>
</comment>
<evidence type="ECO:0000256" key="1">
    <source>
        <dbReference type="ARBA" id="ARBA00001936"/>
    </source>
</evidence>
<evidence type="ECO:0000256" key="3">
    <source>
        <dbReference type="ARBA" id="ARBA00005279"/>
    </source>
</evidence>
<dbReference type="InterPro" id="IPR036189">
    <property type="entry name" value="DCP2_BoxA_sf"/>
</dbReference>
<dbReference type="Pfam" id="PF05026">
    <property type="entry name" value="DCP2"/>
    <property type="match status" value="1"/>
</dbReference>
<keyword evidence="5" id="KW-0479">Metal-binding</keyword>
<evidence type="ECO:0000256" key="7">
    <source>
        <dbReference type="ARBA" id="ARBA00022884"/>
    </source>
</evidence>
<evidence type="ECO:0000256" key="4">
    <source>
        <dbReference type="ARBA" id="ARBA00022490"/>
    </source>
</evidence>
<feature type="domain" description="Nudix hydrolase" evidence="10">
    <location>
        <begin position="122"/>
        <end position="271"/>
    </location>
</feature>
<organism evidence="11 12">
    <name type="scientific">Seminavis robusta</name>
    <dbReference type="NCBI Taxonomy" id="568900"/>
    <lineage>
        <taxon>Eukaryota</taxon>
        <taxon>Sar</taxon>
        <taxon>Stramenopiles</taxon>
        <taxon>Ochrophyta</taxon>
        <taxon>Bacillariophyta</taxon>
        <taxon>Bacillariophyceae</taxon>
        <taxon>Bacillariophycidae</taxon>
        <taxon>Naviculales</taxon>
        <taxon>Naviculaceae</taxon>
        <taxon>Seminavis</taxon>
    </lineage>
</organism>
<dbReference type="AlphaFoldDB" id="A0A9N8DEP3"/>
<dbReference type="GO" id="GO:0000184">
    <property type="term" value="P:nuclear-transcribed mRNA catabolic process, nonsense-mediated decay"/>
    <property type="evidence" value="ECO:0007669"/>
    <property type="project" value="InterPro"/>
</dbReference>
<dbReference type="PROSITE" id="PS51462">
    <property type="entry name" value="NUDIX"/>
    <property type="match status" value="1"/>
</dbReference>